<keyword evidence="2" id="KW-0456">Lyase</keyword>
<dbReference type="AlphaFoldDB" id="A0A1G7PYF7"/>
<dbReference type="GO" id="GO:0016829">
    <property type="term" value="F:lyase activity"/>
    <property type="evidence" value="ECO:0007669"/>
    <property type="project" value="UniProtKB-KW"/>
</dbReference>
<dbReference type="PANTHER" id="PTHR43586:SF4">
    <property type="entry name" value="ISOPENICILLIN N EPIMERASE"/>
    <property type="match status" value="1"/>
</dbReference>
<proteinExistence type="predicted"/>
<dbReference type="EMBL" id="FNBG01000020">
    <property type="protein sequence ID" value="SDF91271.1"/>
    <property type="molecule type" value="Genomic_DNA"/>
</dbReference>
<dbReference type="Gene3D" id="3.90.1150.10">
    <property type="entry name" value="Aspartate Aminotransferase, domain 1"/>
    <property type="match status" value="1"/>
</dbReference>
<feature type="domain" description="Aminotransferase class V" evidence="1">
    <location>
        <begin position="12"/>
        <end position="334"/>
    </location>
</feature>
<dbReference type="InterPro" id="IPR015421">
    <property type="entry name" value="PyrdxlP-dep_Trfase_major"/>
</dbReference>
<evidence type="ECO:0000313" key="3">
    <source>
        <dbReference type="Proteomes" id="UP000198972"/>
    </source>
</evidence>
<organism evidence="2 3">
    <name type="scientific">Fontibacillus panacisegetis</name>
    <dbReference type="NCBI Taxonomy" id="670482"/>
    <lineage>
        <taxon>Bacteria</taxon>
        <taxon>Bacillati</taxon>
        <taxon>Bacillota</taxon>
        <taxon>Bacilli</taxon>
        <taxon>Bacillales</taxon>
        <taxon>Paenibacillaceae</taxon>
        <taxon>Fontibacillus</taxon>
    </lineage>
</organism>
<dbReference type="OrthoDB" id="389074at2"/>
<accession>A0A1G7PYF7</accession>
<dbReference type="STRING" id="670482.SAMN04488542_12042"/>
<keyword evidence="3" id="KW-1185">Reference proteome</keyword>
<dbReference type="SUPFAM" id="SSF53383">
    <property type="entry name" value="PLP-dependent transferases"/>
    <property type="match status" value="1"/>
</dbReference>
<dbReference type="Proteomes" id="UP000198972">
    <property type="component" value="Unassembled WGS sequence"/>
</dbReference>
<sequence>MIYLNTAMEGLPSEQVIQSIYSSMELEHTLGPSSMKVLEKRFENLANVRKLLSDIVNASTDEIVVTSNTTEGVNIILNGLSLKPGDEILITNHENYSCIVPFMNLARFKGINIKEINIPPYFEDGIFNKQGLLEKISNLITPRLKLAFFSHILFTNGAELPVEEMCSLFKKHGVFTLVDGAQAVGHIPLDIEKVQCDSYAWTCSKWLNGPPGCGGLYVRRDQIERITPHFSGWRSVADFETMNYKPSAARFEVSTLNFSLLSGLQTALEAYLGEGMLNRYQKIKDNTHRVVQLLSTRRSTSMLSIPPYNGILTFFDENRDSNQLNVDLSNEGIVCKFIGLIGGVRLSISHLLCESSFTEMEKIFAKCL</sequence>
<protein>
    <submittedName>
        <fullName evidence="2">L-cysteine/cystine lyase</fullName>
    </submittedName>
</protein>
<dbReference type="PANTHER" id="PTHR43586">
    <property type="entry name" value="CYSTEINE DESULFURASE"/>
    <property type="match status" value="1"/>
</dbReference>
<dbReference type="RefSeq" id="WP_091232859.1">
    <property type="nucleotide sequence ID" value="NZ_FNBG01000020.1"/>
</dbReference>
<dbReference type="InterPro" id="IPR000192">
    <property type="entry name" value="Aminotrans_V_dom"/>
</dbReference>
<dbReference type="Pfam" id="PF00266">
    <property type="entry name" value="Aminotran_5"/>
    <property type="match status" value="1"/>
</dbReference>
<dbReference type="InterPro" id="IPR015424">
    <property type="entry name" value="PyrdxlP-dep_Trfase"/>
</dbReference>
<evidence type="ECO:0000259" key="1">
    <source>
        <dbReference type="Pfam" id="PF00266"/>
    </source>
</evidence>
<name>A0A1G7PYF7_9BACL</name>
<dbReference type="Gene3D" id="3.40.640.10">
    <property type="entry name" value="Type I PLP-dependent aspartate aminotransferase-like (Major domain)"/>
    <property type="match status" value="1"/>
</dbReference>
<gene>
    <name evidence="2" type="ORF">SAMN04488542_12042</name>
</gene>
<reference evidence="2 3" key="1">
    <citation type="submission" date="2016-10" db="EMBL/GenBank/DDBJ databases">
        <authorList>
            <person name="de Groot N.N."/>
        </authorList>
    </citation>
    <scope>NUCLEOTIDE SEQUENCE [LARGE SCALE GENOMIC DNA]</scope>
    <source>
        <strain evidence="2 3">DSM 28129</strain>
    </source>
</reference>
<evidence type="ECO:0000313" key="2">
    <source>
        <dbReference type="EMBL" id="SDF91271.1"/>
    </source>
</evidence>
<dbReference type="InterPro" id="IPR015422">
    <property type="entry name" value="PyrdxlP-dep_Trfase_small"/>
</dbReference>